<evidence type="ECO:0000313" key="7">
    <source>
        <dbReference type="Proteomes" id="UP001275315"/>
    </source>
</evidence>
<evidence type="ECO:0000256" key="3">
    <source>
        <dbReference type="ARBA" id="ARBA00022801"/>
    </source>
</evidence>
<dbReference type="Proteomes" id="UP001275315">
    <property type="component" value="Unassembled WGS sequence"/>
</dbReference>
<dbReference type="EMBL" id="JAWDIQ010000002">
    <property type="protein sequence ID" value="MDY0409360.1"/>
    <property type="molecule type" value="Genomic_DNA"/>
</dbReference>
<dbReference type="InterPro" id="IPR038765">
    <property type="entry name" value="Papain-like_cys_pep_sf"/>
</dbReference>
<comment type="similarity">
    <text evidence="1">Belongs to the peptidase C40 family.</text>
</comment>
<reference evidence="6 7" key="1">
    <citation type="submission" date="2023-10" db="EMBL/GenBank/DDBJ databases">
        <title>Virgibacillus soli CC-YMP-6 genome.</title>
        <authorList>
            <person name="Miliotis G."/>
            <person name="Sengupta P."/>
            <person name="Hameed A."/>
            <person name="Chuvochina M."/>
            <person name="Mcdonagh F."/>
            <person name="Simpson A.C."/>
            <person name="Singh N.K."/>
            <person name="Rekha P.D."/>
            <person name="Raman K."/>
            <person name="Hugenholtz P."/>
            <person name="Venkateswaran K."/>
        </authorList>
    </citation>
    <scope>NUCLEOTIDE SEQUENCE [LARGE SCALE GENOMIC DNA]</scope>
    <source>
        <strain evidence="6 7">CC-YMP-6</strain>
    </source>
</reference>
<keyword evidence="3" id="KW-0378">Hydrolase</keyword>
<dbReference type="SUPFAM" id="SSF54001">
    <property type="entry name" value="Cysteine proteinases"/>
    <property type="match status" value="1"/>
</dbReference>
<keyword evidence="7" id="KW-1185">Reference proteome</keyword>
<dbReference type="Gene3D" id="3.90.1720.10">
    <property type="entry name" value="endopeptidase domain like (from Nostoc punctiforme)"/>
    <property type="match status" value="1"/>
</dbReference>
<organism evidence="6 7">
    <name type="scientific">Paracerasibacillus soli</name>
    <dbReference type="NCBI Taxonomy" id="480284"/>
    <lineage>
        <taxon>Bacteria</taxon>
        <taxon>Bacillati</taxon>
        <taxon>Bacillota</taxon>
        <taxon>Bacilli</taxon>
        <taxon>Bacillales</taxon>
        <taxon>Bacillaceae</taxon>
        <taxon>Paracerasibacillus</taxon>
    </lineage>
</organism>
<accession>A0ABU5CV91</accession>
<evidence type="ECO:0000256" key="2">
    <source>
        <dbReference type="ARBA" id="ARBA00022670"/>
    </source>
</evidence>
<evidence type="ECO:0000259" key="5">
    <source>
        <dbReference type="Pfam" id="PF00877"/>
    </source>
</evidence>
<keyword evidence="4" id="KW-0788">Thiol protease</keyword>
<keyword evidence="2" id="KW-0645">Protease</keyword>
<gene>
    <name evidence="6" type="ORF">RWD45_13265</name>
</gene>
<name>A0ABU5CV91_9BACI</name>
<comment type="caution">
    <text evidence="6">The sequence shown here is derived from an EMBL/GenBank/DDBJ whole genome shotgun (WGS) entry which is preliminary data.</text>
</comment>
<sequence length="38" mass="4359">MYVGNNEFIHAGTSSGVTVSKLSNSYWSQHFDSFKRLY</sequence>
<protein>
    <submittedName>
        <fullName evidence="6">NlpC/P60 family protein</fullName>
    </submittedName>
</protein>
<evidence type="ECO:0000256" key="1">
    <source>
        <dbReference type="ARBA" id="ARBA00007074"/>
    </source>
</evidence>
<dbReference type="InterPro" id="IPR000064">
    <property type="entry name" value="NLP_P60_dom"/>
</dbReference>
<proteinExistence type="inferred from homology"/>
<feature type="domain" description="NlpC/P60" evidence="5">
    <location>
        <begin position="1"/>
        <end position="35"/>
    </location>
</feature>
<evidence type="ECO:0000256" key="4">
    <source>
        <dbReference type="ARBA" id="ARBA00022807"/>
    </source>
</evidence>
<dbReference type="RefSeq" id="WP_320380630.1">
    <property type="nucleotide sequence ID" value="NZ_JAWDIQ010000002.1"/>
</dbReference>
<evidence type="ECO:0000313" key="6">
    <source>
        <dbReference type="EMBL" id="MDY0409360.1"/>
    </source>
</evidence>
<dbReference type="Pfam" id="PF00877">
    <property type="entry name" value="NLPC_P60"/>
    <property type="match status" value="1"/>
</dbReference>